<evidence type="ECO:0000313" key="2">
    <source>
        <dbReference type="EMBL" id="CAB1369992.1"/>
    </source>
</evidence>
<dbReference type="OrthoDB" id="9801841at2"/>
<dbReference type="SUPFAM" id="SSF81606">
    <property type="entry name" value="PP2C-like"/>
    <property type="match status" value="1"/>
</dbReference>
<name>A0A6S6YQD9_9PROT</name>
<dbReference type="EMBL" id="LR778301">
    <property type="protein sequence ID" value="CAB1369992.1"/>
    <property type="molecule type" value="Genomic_DNA"/>
</dbReference>
<dbReference type="InterPro" id="IPR036457">
    <property type="entry name" value="PPM-type-like_dom_sf"/>
</dbReference>
<dbReference type="PROSITE" id="PS51746">
    <property type="entry name" value="PPM_2"/>
    <property type="match status" value="1"/>
</dbReference>
<dbReference type="SMART" id="SM00332">
    <property type="entry name" value="PP2Cc"/>
    <property type="match status" value="1"/>
</dbReference>
<protein>
    <submittedName>
        <fullName evidence="2">Serine/threonine protein phosphatase</fullName>
    </submittedName>
</protein>
<dbReference type="RefSeq" id="WP_145771047.1">
    <property type="nucleotide sequence ID" value="NZ_LR778301.1"/>
</dbReference>
<evidence type="ECO:0000313" key="3">
    <source>
        <dbReference type="Proteomes" id="UP000515733"/>
    </source>
</evidence>
<feature type="domain" description="PPM-type phosphatase" evidence="1">
    <location>
        <begin position="4"/>
        <end position="245"/>
    </location>
</feature>
<dbReference type="SMART" id="SM00331">
    <property type="entry name" value="PP2C_SIG"/>
    <property type="match status" value="1"/>
</dbReference>
<dbReference type="Proteomes" id="UP000515733">
    <property type="component" value="Chromosome"/>
</dbReference>
<proteinExistence type="predicted"/>
<dbReference type="InterPro" id="IPR001932">
    <property type="entry name" value="PPM-type_phosphatase-like_dom"/>
</dbReference>
<gene>
    <name evidence="2" type="ORF">DENOEST_2833</name>
</gene>
<reference evidence="2 3" key="1">
    <citation type="submission" date="2020-03" db="EMBL/GenBank/DDBJ databases">
        <authorList>
            <consortium name="Genoscope - CEA"/>
            <person name="William W."/>
        </authorList>
    </citation>
    <scope>NUCLEOTIDE SEQUENCE [LARGE SCALE GENOMIC DNA]</scope>
    <source>
        <strain evidence="3">DSM 16959</strain>
    </source>
</reference>
<dbReference type="Gene3D" id="3.60.40.10">
    <property type="entry name" value="PPM-type phosphatase domain"/>
    <property type="match status" value="1"/>
</dbReference>
<sequence>MALTVEVCSAQHIGDREEQQDRVAIFPHADYKGALMAVLADGMGGLSGGAIAAEQVIHCARHSFECFGPGADTREMLAAAINDAHEGIRLTALSSEKEPHSTACVLVMQPGRMDWAHCGDSRIYHFRQGEMVARSIDHSMVMRKMVLPGYLTEEQAEKHPNKNLLISCLGDEARPEIDFGEASPLVAGDCFLLCSDGIWAYFKNEELGEVLSTLAPRQAAEALIERARARAGGRGDNCSLAIVRIKEVEAEKKKFATLLGRQRAT</sequence>
<evidence type="ECO:0000259" key="1">
    <source>
        <dbReference type="PROSITE" id="PS51746"/>
    </source>
</evidence>
<dbReference type="CDD" id="cd00143">
    <property type="entry name" value="PP2Cc"/>
    <property type="match status" value="1"/>
</dbReference>
<keyword evidence="3" id="KW-1185">Reference proteome</keyword>
<accession>A0A6S6YQD9</accession>
<dbReference type="GO" id="GO:0004722">
    <property type="term" value="F:protein serine/threonine phosphatase activity"/>
    <property type="evidence" value="ECO:0007669"/>
    <property type="project" value="InterPro"/>
</dbReference>
<organism evidence="2 3">
    <name type="scientific">Denitratisoma oestradiolicum</name>
    <dbReference type="NCBI Taxonomy" id="311182"/>
    <lineage>
        <taxon>Bacteria</taxon>
        <taxon>Pseudomonadati</taxon>
        <taxon>Pseudomonadota</taxon>
        <taxon>Betaproteobacteria</taxon>
        <taxon>Nitrosomonadales</taxon>
        <taxon>Sterolibacteriaceae</taxon>
        <taxon>Denitratisoma</taxon>
    </lineage>
</organism>
<dbReference type="KEGG" id="doe:DENOEST_2833"/>
<dbReference type="InterPro" id="IPR015655">
    <property type="entry name" value="PP2C"/>
</dbReference>
<dbReference type="AlphaFoldDB" id="A0A6S6YQD9"/>
<dbReference type="PANTHER" id="PTHR47992">
    <property type="entry name" value="PROTEIN PHOSPHATASE"/>
    <property type="match status" value="1"/>
</dbReference>
<dbReference type="Pfam" id="PF13672">
    <property type="entry name" value="PP2C_2"/>
    <property type="match status" value="1"/>
</dbReference>